<dbReference type="PANTHER" id="PTHR47962:SF5">
    <property type="entry name" value="ATP-DEPENDENT HELICASE LHR-RELATED"/>
    <property type="match status" value="1"/>
</dbReference>
<feature type="region of interest" description="Disordered" evidence="3">
    <location>
        <begin position="1"/>
        <end position="82"/>
    </location>
</feature>
<evidence type="ECO:0000256" key="2">
    <source>
        <dbReference type="ARBA" id="ARBA00022840"/>
    </source>
</evidence>
<dbReference type="InterPro" id="IPR014001">
    <property type="entry name" value="Helicase_ATP-bd"/>
</dbReference>
<reference evidence="5 6" key="1">
    <citation type="submission" date="2024-10" db="EMBL/GenBank/DDBJ databases">
        <title>Updated reference genomes for cyclostephanoid diatoms.</title>
        <authorList>
            <person name="Roberts W.R."/>
            <person name="Alverson A.J."/>
        </authorList>
    </citation>
    <scope>NUCLEOTIDE SEQUENCE [LARGE SCALE GENOMIC DNA]</scope>
    <source>
        <strain evidence="5 6">AJA232-27</strain>
    </source>
</reference>
<dbReference type="InterPro" id="IPR027417">
    <property type="entry name" value="P-loop_NTPase"/>
</dbReference>
<proteinExistence type="predicted"/>
<dbReference type="SMART" id="SM00487">
    <property type="entry name" value="DEXDc"/>
    <property type="match status" value="1"/>
</dbReference>
<dbReference type="InterPro" id="IPR001650">
    <property type="entry name" value="Helicase_C-like"/>
</dbReference>
<dbReference type="Gene3D" id="3.40.50.300">
    <property type="entry name" value="P-loop containing nucleotide triphosphate hydrolases"/>
    <property type="match status" value="2"/>
</dbReference>
<keyword evidence="6" id="KW-1185">Reference proteome</keyword>
<dbReference type="InterPro" id="IPR011545">
    <property type="entry name" value="DEAD/DEAH_box_helicase_dom"/>
</dbReference>
<feature type="domain" description="Helicase ATP-binding" evidence="4">
    <location>
        <begin position="958"/>
        <end position="1129"/>
    </location>
</feature>
<keyword evidence="1" id="KW-0547">Nucleotide-binding</keyword>
<feature type="compositionally biased region" description="Acidic residues" evidence="3">
    <location>
        <begin position="44"/>
        <end position="77"/>
    </location>
</feature>
<feature type="region of interest" description="Disordered" evidence="3">
    <location>
        <begin position="264"/>
        <end position="284"/>
    </location>
</feature>
<name>A0ABD3N494_9STRA</name>
<comment type="caution">
    <text evidence="5">The sequence shown here is derived from an EMBL/GenBank/DDBJ whole genome shotgun (WGS) entry which is preliminary data.</text>
</comment>
<organism evidence="5 6">
    <name type="scientific">Discostella pseudostelligera</name>
    <dbReference type="NCBI Taxonomy" id="259834"/>
    <lineage>
        <taxon>Eukaryota</taxon>
        <taxon>Sar</taxon>
        <taxon>Stramenopiles</taxon>
        <taxon>Ochrophyta</taxon>
        <taxon>Bacillariophyta</taxon>
        <taxon>Coscinodiscophyceae</taxon>
        <taxon>Thalassiosirophycidae</taxon>
        <taxon>Stephanodiscales</taxon>
        <taxon>Stephanodiscaceae</taxon>
        <taxon>Discostella</taxon>
    </lineage>
</organism>
<dbReference type="Pfam" id="PF00270">
    <property type="entry name" value="DEAD"/>
    <property type="match status" value="1"/>
</dbReference>
<dbReference type="Proteomes" id="UP001530293">
    <property type="component" value="Unassembled WGS sequence"/>
</dbReference>
<sequence>MSKRPINFMTTSPPSKVQHIVPITPHSNEKAQFDRPYLYRSRCDDDDDNDDDSDEDDTIDGNDDDDNGYNDDDDEEDKNNSNNIHHHIIQTILGPICTKCNTKIVLRDNLLFTASRNTIRKHLTTNKCYQGNISNIGLRSLERSLRISIIGLYESMNLNPTIAKTLVHAAFPSLTTMPYIKSPYCHKCGLFGSTYVVKRHISSASSKCTLNDYRDDGIIVSNQYSFSVPTALLSQIAEATFRLPFCTDTIPIYNVAFTPTSQSQSQETVSTITSPSGTTSAQTTSFLPSKQELQVMCSTNSPFSDVTLNHSFALSELHDTFGDESEARAATSYLTSYVYLISQDSPGGLKRALTGYATMSKSPHAHLDFNFQLFLEAGKQWINSQSANMDVCMVPVHLRNQIYLVGNSSIAAEEDYQKGCTFVWTNDVPSLVAAFVSLATFAFAFKCQSLLPYLKAVQDLFDMIMSDHASEMSADELEELAATKIVNTSIISGFLTDILLETPCFPNGPVFLYHYLASITIKATSGSIIRLRNPNEISKKANSLLRLLRHAWCSLYMTKSKLLLYHQRTHDDLITWAKATIAKVQCSSAIGHICRTIRTAREVDNKTYHSVYKAFNDSTGDIIVDGHEISRSTWSVAIPTACQEWDKFLFSLFPDHSPSSSLPLHYIFHLKHHIILAGNDSTIYLCDSSDVPPVPLSEFKPSFPRANSADTPRVEETQHALTQCWKYNLGCHAYFSSGAARGSEMKRLPDFKDMQLLWNSLRFQLYSLKNQKHGQNFNEMVDHYLPPSVSRRCIVWNLLLLPALKAAGYSEPANTTVNAALSDMFQHTMNLPSPMSTKVNRDFIAVLTDYIAPRGLAKTSTTSVMASQFHHSQTIHDKFYSAETYRKDKDGNFVRGPLLMAHQIWSALGEDSDIAPTPRPVLDNVILTKSHYDFAAKHAFRNCMAEVKDLQYDAIVHASSPDITQHAFVLMGCGTGKSGIYNLLLLTAYLHGCRVRRTIVISPHNSLLSQHKMQARNYFRGTNLRVLSLLPADVQHSLPMDFDLLFVSIHAFNDIITLHGHGALKMLNVENIFIDEYHNIVGELFRYNSSWKSLRHLASLNIKIMCLSATSDDSLMNHLASFMGFRKFVVIGDKAKYPIPNVAIQMHNSVYNHDSSSLILSVVRHCRELVERKKSNQSFKIHAITMSKEDAYHLSDQLNDAGIQSIWLTSELRSEAKEQILTTWEAGSERVLVSTFVDGIDNSSTEDVILVGGTHSLYSLVQAIGRIRPRRQNFDTSTIHIFNSQKYLKFDKIKVNDNVSRLVGACIFQQSHTANYSHLEQYYKTMFDVSGYISLSSQKSCLRQCLYQRFGIKSAACLHCTNCKKRNHINISAATSKNALSQEELNRNIVITAVSEMLHVCFVCKQKSYCMATKPEINTHSQSCPLCCLALSELIQCRGSKADHQPKRCPHKNRLKRVLLFKVEDSMDRGDMARRVLSSALSNHDHWFATMASNIASINARRSK</sequence>
<dbReference type="EMBL" id="JALLBG020000042">
    <property type="protein sequence ID" value="KAL3770444.1"/>
    <property type="molecule type" value="Genomic_DNA"/>
</dbReference>
<dbReference type="PANTHER" id="PTHR47962">
    <property type="entry name" value="ATP-DEPENDENT HELICASE LHR-RELATED-RELATED"/>
    <property type="match status" value="1"/>
</dbReference>
<evidence type="ECO:0000313" key="6">
    <source>
        <dbReference type="Proteomes" id="UP001530293"/>
    </source>
</evidence>
<dbReference type="InterPro" id="IPR052511">
    <property type="entry name" value="ATP-dep_Helicase"/>
</dbReference>
<dbReference type="SUPFAM" id="SSF52540">
    <property type="entry name" value="P-loop containing nucleoside triphosphate hydrolases"/>
    <property type="match status" value="1"/>
</dbReference>
<evidence type="ECO:0000256" key="3">
    <source>
        <dbReference type="SAM" id="MobiDB-lite"/>
    </source>
</evidence>
<feature type="compositionally biased region" description="Low complexity" evidence="3">
    <location>
        <begin position="264"/>
        <end position="274"/>
    </location>
</feature>
<dbReference type="Pfam" id="PF00271">
    <property type="entry name" value="Helicase_C"/>
    <property type="match status" value="1"/>
</dbReference>
<feature type="compositionally biased region" description="Polar residues" evidence="3">
    <location>
        <begin position="275"/>
        <end position="284"/>
    </location>
</feature>
<gene>
    <name evidence="5" type="ORF">ACHAWU_009995</name>
</gene>
<evidence type="ECO:0000256" key="1">
    <source>
        <dbReference type="ARBA" id="ARBA00022741"/>
    </source>
</evidence>
<protein>
    <recommendedName>
        <fullName evidence="4">Helicase ATP-binding domain-containing protein</fullName>
    </recommendedName>
</protein>
<dbReference type="PROSITE" id="PS51192">
    <property type="entry name" value="HELICASE_ATP_BIND_1"/>
    <property type="match status" value="1"/>
</dbReference>
<accession>A0ABD3N494</accession>
<evidence type="ECO:0000259" key="4">
    <source>
        <dbReference type="PROSITE" id="PS51192"/>
    </source>
</evidence>
<keyword evidence="2" id="KW-0067">ATP-binding</keyword>
<dbReference type="GO" id="GO:0005524">
    <property type="term" value="F:ATP binding"/>
    <property type="evidence" value="ECO:0007669"/>
    <property type="project" value="UniProtKB-KW"/>
</dbReference>
<evidence type="ECO:0000313" key="5">
    <source>
        <dbReference type="EMBL" id="KAL3770444.1"/>
    </source>
</evidence>